<gene>
    <name evidence="1" type="ORF">ABB55_17290</name>
</gene>
<proteinExistence type="predicted"/>
<dbReference type="EMBL" id="LJYW01000001">
    <property type="protein sequence ID" value="KPL55966.1"/>
    <property type="molecule type" value="Genomic_DNA"/>
</dbReference>
<evidence type="ECO:0000313" key="2">
    <source>
        <dbReference type="Proteomes" id="UP000048984"/>
    </source>
</evidence>
<dbReference type="STRING" id="665126.ABB55_17290"/>
<dbReference type="RefSeq" id="WP_054362133.1">
    <property type="nucleotide sequence ID" value="NZ_JAPCYQ010000001.1"/>
</dbReference>
<evidence type="ECO:0008006" key="3">
    <source>
        <dbReference type="Google" id="ProtNLM"/>
    </source>
</evidence>
<comment type="caution">
    <text evidence="1">The sequence shown here is derived from an EMBL/GenBank/DDBJ whole genome shotgun (WGS) entry which is preliminary data.</text>
</comment>
<dbReference type="InterPro" id="IPR021252">
    <property type="entry name" value="DUF2794"/>
</dbReference>
<accession>A0A0P6VSW6</accession>
<reference evidence="1 2" key="1">
    <citation type="submission" date="2015-09" db="EMBL/GenBank/DDBJ databases">
        <authorList>
            <person name="Jackson K.R."/>
            <person name="Lunt B.L."/>
            <person name="Fisher J.N.B."/>
            <person name="Gardner A.V."/>
            <person name="Bailey M.E."/>
            <person name="Deus L.M."/>
            <person name="Earl A.S."/>
            <person name="Gibby P.D."/>
            <person name="Hartmann K.A."/>
            <person name="Liu J.E."/>
            <person name="Manci A.M."/>
            <person name="Nielsen D.A."/>
            <person name="Solomon M.B."/>
            <person name="Breakwell D.P."/>
            <person name="Burnett S.H."/>
            <person name="Grose J.H."/>
        </authorList>
    </citation>
    <scope>NUCLEOTIDE SEQUENCE [LARGE SCALE GENOMIC DNA]</scope>
    <source>
        <strain evidence="1 2">16</strain>
    </source>
</reference>
<name>A0A0P6VSW6_9HYPH</name>
<dbReference type="AlphaFoldDB" id="A0A0P6VSW6"/>
<sequence>MVFAFPHGGGKTVLPVTFDRRELFEILKLYGRMVADGEWRDYAIDHRRDRAVFSVFRRTAEAPLYRIEKDPKLAGRQGQYSIVAQGGMVLKRGADLGRVLAVLEKKPRLVEF</sequence>
<protein>
    <recommendedName>
        <fullName evidence="3">DUF2794 domain-containing protein</fullName>
    </recommendedName>
</protein>
<dbReference type="Pfam" id="PF10984">
    <property type="entry name" value="DUF2794"/>
    <property type="match status" value="1"/>
</dbReference>
<evidence type="ECO:0000313" key="1">
    <source>
        <dbReference type="EMBL" id="KPL55966.1"/>
    </source>
</evidence>
<dbReference type="Proteomes" id="UP000048984">
    <property type="component" value="Unassembled WGS sequence"/>
</dbReference>
<organism evidence="1 2">
    <name type="scientific">Prosthecodimorpha hirschii</name>
    <dbReference type="NCBI Taxonomy" id="665126"/>
    <lineage>
        <taxon>Bacteria</taxon>
        <taxon>Pseudomonadati</taxon>
        <taxon>Pseudomonadota</taxon>
        <taxon>Alphaproteobacteria</taxon>
        <taxon>Hyphomicrobiales</taxon>
        <taxon>Ancalomicrobiaceae</taxon>
        <taxon>Prosthecodimorpha</taxon>
    </lineage>
</organism>
<keyword evidence="2" id="KW-1185">Reference proteome</keyword>
<reference evidence="1 2" key="2">
    <citation type="submission" date="2015-10" db="EMBL/GenBank/DDBJ databases">
        <title>Draft Genome Sequence of Prosthecomicrobium hirschii ATCC 27832.</title>
        <authorList>
            <person name="Daniel J."/>
            <person name="Givan S.A."/>
            <person name="Brun Y.V."/>
            <person name="Brown P.J."/>
        </authorList>
    </citation>
    <scope>NUCLEOTIDE SEQUENCE [LARGE SCALE GENOMIC DNA]</scope>
    <source>
        <strain evidence="1 2">16</strain>
    </source>
</reference>